<feature type="region of interest" description="Disordered" evidence="7">
    <location>
        <begin position="1884"/>
        <end position="2073"/>
    </location>
</feature>
<feature type="coiled-coil region" evidence="6">
    <location>
        <begin position="1489"/>
        <end position="1543"/>
    </location>
</feature>
<comment type="caution">
    <text evidence="12">The sequence shown here is derived from an EMBL/GenBank/DDBJ whole genome shotgun (WGS) entry which is preliminary data.</text>
</comment>
<dbReference type="GO" id="GO:0005694">
    <property type="term" value="C:chromosome"/>
    <property type="evidence" value="ECO:0007669"/>
    <property type="project" value="UniProtKB-ARBA"/>
</dbReference>
<feature type="domain" description="DNA2/NAM7 helicase helicase" evidence="9">
    <location>
        <begin position="1340"/>
        <end position="1631"/>
    </location>
</feature>
<comment type="similarity">
    <text evidence="1">Belongs to the DNA2/NAM7 helicase family.</text>
</comment>
<evidence type="ECO:0000256" key="5">
    <source>
        <dbReference type="ARBA" id="ARBA00022840"/>
    </source>
</evidence>
<reference evidence="12" key="2">
    <citation type="submission" date="2021-01" db="EMBL/GenBank/DDBJ databases">
        <authorList>
            <person name="Schikora-Tamarit M.A."/>
        </authorList>
    </citation>
    <scope>NUCLEOTIDE SEQUENCE</scope>
    <source>
        <strain evidence="12">CBS2887</strain>
    </source>
</reference>
<proteinExistence type="inferred from homology"/>
<evidence type="ECO:0000259" key="11">
    <source>
        <dbReference type="Pfam" id="PF23576"/>
    </source>
</evidence>
<evidence type="ECO:0000313" key="13">
    <source>
        <dbReference type="Proteomes" id="UP000774326"/>
    </source>
</evidence>
<feature type="non-terminal residue" evidence="12">
    <location>
        <position position="2073"/>
    </location>
</feature>
<dbReference type="GO" id="GO:0001147">
    <property type="term" value="F:transcription termination site sequence-specific DNA binding"/>
    <property type="evidence" value="ECO:0007669"/>
    <property type="project" value="TreeGrafter"/>
</dbReference>
<sequence length="2073" mass="233997">MEVIEIEDTPPPSPARGTSGPPQPEATVVRAGSHREQPPSSSGSLSVQQHNHDTSAHNSPEYQRVLNLMRRANKEIDNNDLQAEAINACLQYIQQSRQSDQQHLFCSMHYYPISCFCLMLFSYRDLPAPRWFKNLISPELNKCAKCVVLFNRGRAKLIQEFAAERGIPRDKIDEFQGIILDWSRERVLKKLKSEYQSYIVDPEEGIPPALSIPVWECLFAPVLLRDINDLDNNTSETLPIRTYFDEAIQLLITKEYPNIMKLSAPNPGLLFLVIEGKPMESRWAFRTLDYLYDENNLLKPQQVHPEMKEEYWFRLRKMNDLNRRTDKDVELFYRALLPFMKIFDSDAILKSFLLPMKFLTEPENQHNLFERVLDDLLVASDSSFPYVARFLTFLLTRFGSSFFTHIKPFTYHNVIDNILTCQRHIICFENIPDFELIPGDLNPEATSHDLLSWIDPLVDSLEGSSQQNAISKISHTLISIVETRNNVPLSTKAAFFKKSCILLSKGLTIKSTSYSASSFGNELLQRNDTRQSVDHKLERFLDYSLSKAIFHPEQNKAANDDIARSAMDVLCKSLRYDIMLLANQTYDAKNSRPLVACRFQSIMFEYLVKQNLNLHKELAFRILSSLDLVNLIVPVEGSDYEKQSTSSKEFLGLLSRFLLKFSDIDPYNSKLILSNQNSLKGYWACVFCSDDKVYQSAVDLLYDTFDADGRLEGFHALLQANFVGCVATVNDNISTLTFNKYFEPCPRAVKILTDIVSCFDNPINGLFDLGVMEGQGKQTVLKFWSQSWKFLDAIYKETVKWATSFTVDLVEFTRDTLDLSHAVLGCFKAIVNTEMGSLDIKDRKESLTTEIIATFTGMSVWLKLSDPGLLASCVRLISNTLDIISESELTLDDKIVELLARYASKSRKFTNKLTEPQVEEIFQRARKFNAALVEKIIAEAEEYRRSKNPSPPPDPTPTAVTSDTHQGAIARSSSVGSSSILATETTVRRGQMKLADFGSLLKRKQLVAPAPAKPTMPKSQLEIARAEIAAKSAPRVIHAARPAGFNVKRSKTKKDGDSDSDSDEGSDVESQTTRSLFGLREKKKDSGPIILETAHEINRRKMREKQKEIENTRLRLNVDLNPLYDRILKWSFRSSSDYPDSQVEASVQEVKDVFSSAKDYISTYEPLLLLECWQGIQASKIREGDRPMTCVIASKKAVNNYFEIFISMKKQEIVEYKLTESDLVVLCTRENENVKPSNREMRDSLTSCFGKIHEIKTVRGDNVDMTIRITRSSALNVSFTPNMTIMLMKLMQMTTIEREYSSLHGLEYYNLRDNILKAQPGSMPVLSPAKIQEIQKKYDVNESQANAIGCTLETVGFSLIQGPPGTGKTKTILGIIGYMLDSFKKEKAAVISVPGVTQRNTAADDIKKGKKVLVCAPSNAAVDELVLRLKDGIRNGSKDSKGADVKFFPNVVRLGRSDAVNAAVKDRTLEELVEKRVGGSNGSGHVSQMAPLRAQMDKIRKELDELQLKINADMSNSELYEQRRQLRNQNNIIKQKLDNERAQSVSDYRNREVIRRKVQAEILEGADIICSTLSGSAHEMVANLNISFDSVIIDEACQCTELSVVIPLRYGCKRCVMVGDPNQLPPTVLSEKAADLKYDQSLFVRMAKNFKPLLLNVQYRMHPAISQFPSIKFYNSELKDGPSMDKKTERPWHRDPLFPPYRFYDIIDGHQSQNTKTMSFVNYEEVDIAIELVKALFNKFRNIDFLNNIGIITPYKEQNRVLQSKFVKVFGQNIKQEITFNTVDGFQGQEKEIIIMSCVRADASKSSVGFLRDFRRMNVAFTRPKCSLWVLGHHDSLVKDSLWYDLITNAKERGCLVEARQGFTRANSETLKLIESGKSHKVEKDAAAIRDTKSKKKSKEFDPFIKKKDKNKKNKDKKKNKSRHSDSTSGDKAKETKVVDVDDDDDGYDPTIDYGATTSDLKSSMAAPVEAKPPVKKMSFQAYKSSLSKSAQPAQPDSSSNLPVPSSQGTLPQPTRSAVLPAGPSTKSSPYNIANHTPAILYGNGTSKVSGSNSKRKAEEEFTNNAKRSSVAP</sequence>
<dbReference type="InterPro" id="IPR047187">
    <property type="entry name" value="SF1_C_Upf1"/>
</dbReference>
<evidence type="ECO:0000313" key="12">
    <source>
        <dbReference type="EMBL" id="KAH3687200.1"/>
    </source>
</evidence>
<dbReference type="EMBL" id="JAEUBG010000928">
    <property type="protein sequence ID" value="KAH3687200.1"/>
    <property type="molecule type" value="Genomic_DNA"/>
</dbReference>
<feature type="compositionally biased region" description="Basic residues" evidence="7">
    <location>
        <begin position="1907"/>
        <end position="1922"/>
    </location>
</feature>
<evidence type="ECO:0000256" key="6">
    <source>
        <dbReference type="SAM" id="Coils"/>
    </source>
</evidence>
<feature type="region of interest" description="Disordered" evidence="7">
    <location>
        <begin position="1"/>
        <end position="60"/>
    </location>
</feature>
<dbReference type="Pfam" id="PF12726">
    <property type="entry name" value="SEN1_N"/>
    <property type="match status" value="1"/>
</dbReference>
<dbReference type="InterPro" id="IPR041679">
    <property type="entry name" value="DNA2/NAM7-like_C"/>
</dbReference>
<dbReference type="GO" id="GO:0016604">
    <property type="term" value="C:nuclear body"/>
    <property type="evidence" value="ECO:0007669"/>
    <property type="project" value="TreeGrafter"/>
</dbReference>
<feature type="region of interest" description="Disordered" evidence="7">
    <location>
        <begin position="943"/>
        <end position="976"/>
    </location>
</feature>
<evidence type="ECO:0000256" key="4">
    <source>
        <dbReference type="ARBA" id="ARBA00022806"/>
    </source>
</evidence>
<dbReference type="Proteomes" id="UP000774326">
    <property type="component" value="Unassembled WGS sequence"/>
</dbReference>
<evidence type="ECO:0000259" key="8">
    <source>
        <dbReference type="Pfam" id="PF12726"/>
    </source>
</evidence>
<organism evidence="12 13">
    <name type="scientific">Wickerhamomyces pijperi</name>
    <name type="common">Yeast</name>
    <name type="synonym">Pichia pijperi</name>
    <dbReference type="NCBI Taxonomy" id="599730"/>
    <lineage>
        <taxon>Eukaryota</taxon>
        <taxon>Fungi</taxon>
        <taxon>Dikarya</taxon>
        <taxon>Ascomycota</taxon>
        <taxon>Saccharomycotina</taxon>
        <taxon>Saccharomycetes</taxon>
        <taxon>Phaffomycetales</taxon>
        <taxon>Wickerhamomycetaceae</taxon>
        <taxon>Wickerhamomyces</taxon>
    </lineage>
</organism>
<dbReference type="Pfam" id="PF23576">
    <property type="entry name" value="SEN1_barrel"/>
    <property type="match status" value="1"/>
</dbReference>
<feature type="domain" description="Helicase SEN1 beta-barrel" evidence="11">
    <location>
        <begin position="1185"/>
        <end position="1290"/>
    </location>
</feature>
<feature type="compositionally biased region" description="Polar residues" evidence="7">
    <location>
        <begin position="1982"/>
        <end position="2016"/>
    </location>
</feature>
<dbReference type="Gene3D" id="3.40.50.300">
    <property type="entry name" value="P-loop containing nucleotide triphosphate hydrolases"/>
    <property type="match status" value="2"/>
</dbReference>
<evidence type="ECO:0000259" key="9">
    <source>
        <dbReference type="Pfam" id="PF13086"/>
    </source>
</evidence>
<dbReference type="GO" id="GO:0006369">
    <property type="term" value="P:termination of RNA polymerase II transcription"/>
    <property type="evidence" value="ECO:0007669"/>
    <property type="project" value="TreeGrafter"/>
</dbReference>
<feature type="compositionally biased region" description="Polar residues" evidence="7">
    <location>
        <begin position="2063"/>
        <end position="2073"/>
    </location>
</feature>
<protein>
    <submittedName>
        <fullName evidence="12">Uncharacterized protein</fullName>
    </submittedName>
</protein>
<dbReference type="InterPro" id="IPR045055">
    <property type="entry name" value="DNA2/NAM7-like"/>
</dbReference>
<accession>A0A9P8TQD4</accession>
<gene>
    <name evidence="12" type="ORF">WICPIJ_001795</name>
</gene>
<dbReference type="Pfam" id="PF13087">
    <property type="entry name" value="AAA_12"/>
    <property type="match status" value="1"/>
</dbReference>
<dbReference type="SUPFAM" id="SSF52540">
    <property type="entry name" value="P-loop containing nucleoside triphosphate hydrolases"/>
    <property type="match status" value="1"/>
</dbReference>
<dbReference type="CDD" id="cd18808">
    <property type="entry name" value="SF1_C_Upf1"/>
    <property type="match status" value="1"/>
</dbReference>
<dbReference type="PANTHER" id="PTHR10887">
    <property type="entry name" value="DNA2/NAM7 HELICASE FAMILY"/>
    <property type="match status" value="1"/>
</dbReference>
<feature type="domain" description="Helicase Sen1 N-terminal" evidence="8">
    <location>
        <begin position="135"/>
        <end position="875"/>
    </location>
</feature>
<evidence type="ECO:0000256" key="7">
    <source>
        <dbReference type="SAM" id="MobiDB-lite"/>
    </source>
</evidence>
<reference evidence="12" key="1">
    <citation type="journal article" date="2021" name="Open Biol.">
        <title>Shared evolutionary footprints suggest mitochondrial oxidative damage underlies multiple complex I losses in fungi.</title>
        <authorList>
            <person name="Schikora-Tamarit M.A."/>
            <person name="Marcet-Houben M."/>
            <person name="Nosek J."/>
            <person name="Gabaldon T."/>
        </authorList>
    </citation>
    <scope>NUCLEOTIDE SEQUENCE</scope>
    <source>
        <strain evidence="12">CBS2887</strain>
    </source>
</reference>
<evidence type="ECO:0000256" key="2">
    <source>
        <dbReference type="ARBA" id="ARBA00022741"/>
    </source>
</evidence>
<dbReference type="InterPro" id="IPR041677">
    <property type="entry name" value="DNA2/NAM7_AAA_11"/>
</dbReference>
<feature type="compositionally biased region" description="Polar residues" evidence="7">
    <location>
        <begin position="2044"/>
        <end position="2053"/>
    </location>
</feature>
<dbReference type="OrthoDB" id="6513042at2759"/>
<dbReference type="GO" id="GO:0003678">
    <property type="term" value="F:DNA helicase activity"/>
    <property type="evidence" value="ECO:0007669"/>
    <property type="project" value="UniProtKB-ARBA"/>
</dbReference>
<dbReference type="GO" id="GO:0005524">
    <property type="term" value="F:ATP binding"/>
    <property type="evidence" value="ECO:0007669"/>
    <property type="project" value="UniProtKB-KW"/>
</dbReference>
<dbReference type="InterPro" id="IPR027417">
    <property type="entry name" value="P-loop_NTPase"/>
</dbReference>
<evidence type="ECO:0000256" key="3">
    <source>
        <dbReference type="ARBA" id="ARBA00022801"/>
    </source>
</evidence>
<dbReference type="GO" id="GO:0016787">
    <property type="term" value="F:hydrolase activity"/>
    <property type="evidence" value="ECO:0007669"/>
    <property type="project" value="UniProtKB-KW"/>
</dbReference>
<dbReference type="Pfam" id="PF13086">
    <property type="entry name" value="AAA_11"/>
    <property type="match status" value="1"/>
</dbReference>
<dbReference type="FunFam" id="3.40.50.300:FF:000326">
    <property type="entry name" value="P-loop containing nucleoside triphosphate hydrolase"/>
    <property type="match status" value="1"/>
</dbReference>
<keyword evidence="3" id="KW-0378">Hydrolase</keyword>
<keyword evidence="5" id="KW-0067">ATP-binding</keyword>
<keyword evidence="2" id="KW-0547">Nucleotide-binding</keyword>
<keyword evidence="6" id="KW-0175">Coiled coil</keyword>
<keyword evidence="13" id="KW-1185">Reference proteome</keyword>
<dbReference type="InterPro" id="IPR056474">
    <property type="entry name" value="SEN1_barrel"/>
</dbReference>
<keyword evidence="4" id="KW-0347">Helicase</keyword>
<feature type="compositionally biased region" description="Basic and acidic residues" evidence="7">
    <location>
        <begin position="1923"/>
        <end position="1940"/>
    </location>
</feature>
<feature type="compositionally biased region" description="Polar residues" evidence="7">
    <location>
        <begin position="2025"/>
        <end position="2035"/>
    </location>
</feature>
<dbReference type="CDD" id="cd18042">
    <property type="entry name" value="DEXXQc_SETX"/>
    <property type="match status" value="1"/>
</dbReference>
<feature type="compositionally biased region" description="Acidic residues" evidence="7">
    <location>
        <begin position="1058"/>
        <end position="1067"/>
    </location>
</feature>
<dbReference type="PANTHER" id="PTHR10887:SF495">
    <property type="entry name" value="HELICASE SENATAXIN ISOFORM X1-RELATED"/>
    <property type="match status" value="1"/>
</dbReference>
<name>A0A9P8TQD4_WICPI</name>
<feature type="domain" description="DNA2/NAM7 helicase-like C-terminal" evidence="10">
    <location>
        <begin position="1638"/>
        <end position="1834"/>
    </location>
</feature>
<dbReference type="InterPro" id="IPR024481">
    <property type="entry name" value="Helicase_Sen1_N"/>
</dbReference>
<evidence type="ECO:0000259" key="10">
    <source>
        <dbReference type="Pfam" id="PF13087"/>
    </source>
</evidence>
<feature type="region of interest" description="Disordered" evidence="7">
    <location>
        <begin position="1040"/>
        <end position="1079"/>
    </location>
</feature>
<feature type="compositionally biased region" description="Polar residues" evidence="7">
    <location>
        <begin position="38"/>
        <end position="49"/>
    </location>
</feature>
<evidence type="ECO:0000256" key="1">
    <source>
        <dbReference type="ARBA" id="ARBA00007913"/>
    </source>
</evidence>